<evidence type="ECO:0000313" key="3">
    <source>
        <dbReference type="EMBL" id="CAB4294697.1"/>
    </source>
</evidence>
<evidence type="ECO:0000313" key="4">
    <source>
        <dbReference type="Proteomes" id="UP000507222"/>
    </source>
</evidence>
<keyword evidence="5" id="KW-1185">Reference proteome</keyword>
<dbReference type="EMBL" id="CAEKDK010000001">
    <property type="protein sequence ID" value="CAB4264120.1"/>
    <property type="molecule type" value="Genomic_DNA"/>
</dbReference>
<gene>
    <name evidence="2" type="ORF">CURHAP_LOCUS5671</name>
    <name evidence="3" type="ORF">ORAREDHAP_LOCUS5672</name>
</gene>
<reference evidence="2 4" key="2">
    <citation type="submission" date="2020-05" db="EMBL/GenBank/DDBJ databases">
        <authorList>
            <person name="Campoy J."/>
            <person name="Schneeberger K."/>
            <person name="Spophaly S."/>
        </authorList>
    </citation>
    <scope>NUCLEOTIDE SEQUENCE [LARGE SCALE GENOMIC DNA]</scope>
    <source>
        <strain evidence="2">PruArmRojPasFocal</strain>
    </source>
</reference>
<protein>
    <submittedName>
        <fullName evidence="2">Uncharacterized protein</fullName>
    </submittedName>
</protein>
<name>A0A6J5TJH4_PRUAR</name>
<dbReference type="AlphaFoldDB" id="A0A6J5TJH4"/>
<reference evidence="5" key="1">
    <citation type="journal article" date="2020" name="Genome Biol.">
        <title>Gamete binning: chromosome-level and haplotype-resolved genome assembly enabled by high-throughput single-cell sequencing of gamete genomes.</title>
        <authorList>
            <person name="Campoy J.A."/>
            <person name="Sun H."/>
            <person name="Goel M."/>
            <person name="Jiao W.-B."/>
            <person name="Folz-Donahue K."/>
            <person name="Wang N."/>
            <person name="Rubio M."/>
            <person name="Liu C."/>
            <person name="Kukat C."/>
            <person name="Ruiz D."/>
            <person name="Huettel B."/>
            <person name="Schneeberger K."/>
        </authorList>
    </citation>
    <scope>NUCLEOTIDE SEQUENCE [LARGE SCALE GENOMIC DNA]</scope>
    <source>
        <strain evidence="5">cv. Rojo Pasion</strain>
    </source>
</reference>
<dbReference type="Proteomes" id="UP000507222">
    <property type="component" value="Unassembled WGS sequence"/>
</dbReference>
<organism evidence="2 4">
    <name type="scientific">Prunus armeniaca</name>
    <name type="common">Apricot</name>
    <name type="synonym">Armeniaca vulgaris</name>
    <dbReference type="NCBI Taxonomy" id="36596"/>
    <lineage>
        <taxon>Eukaryota</taxon>
        <taxon>Viridiplantae</taxon>
        <taxon>Streptophyta</taxon>
        <taxon>Embryophyta</taxon>
        <taxon>Tracheophyta</taxon>
        <taxon>Spermatophyta</taxon>
        <taxon>Magnoliopsida</taxon>
        <taxon>eudicotyledons</taxon>
        <taxon>Gunneridae</taxon>
        <taxon>Pentapetalae</taxon>
        <taxon>rosids</taxon>
        <taxon>fabids</taxon>
        <taxon>Rosales</taxon>
        <taxon>Rosaceae</taxon>
        <taxon>Amygdaloideae</taxon>
        <taxon>Amygdaleae</taxon>
        <taxon>Prunus</taxon>
    </lineage>
</organism>
<dbReference type="EMBL" id="CAEKKB010000001">
    <property type="protein sequence ID" value="CAB4294697.1"/>
    <property type="molecule type" value="Genomic_DNA"/>
</dbReference>
<sequence length="120" mass="13269">MAGVSKETEVAAAAVRASSKCAYSSSSSRSSKSQGGRSGPWRRYPCQRRPRDCPLVYQPPASPLCLPIHPPPSPPPRVSLDPSLLIILWLFLFTQWLELVRAVRVVRRLVSCQLLTGWLA</sequence>
<proteinExistence type="predicted"/>
<feature type="compositionally biased region" description="Low complexity" evidence="1">
    <location>
        <begin position="17"/>
        <end position="35"/>
    </location>
</feature>
<dbReference type="Proteomes" id="UP000507245">
    <property type="component" value="Unassembled WGS sequence"/>
</dbReference>
<evidence type="ECO:0000313" key="5">
    <source>
        <dbReference type="Proteomes" id="UP000507245"/>
    </source>
</evidence>
<evidence type="ECO:0000256" key="1">
    <source>
        <dbReference type="SAM" id="MobiDB-lite"/>
    </source>
</evidence>
<accession>A0A6J5TJH4</accession>
<evidence type="ECO:0000313" key="2">
    <source>
        <dbReference type="EMBL" id="CAB4264120.1"/>
    </source>
</evidence>
<feature type="region of interest" description="Disordered" evidence="1">
    <location>
        <begin position="17"/>
        <end position="46"/>
    </location>
</feature>